<dbReference type="PANTHER" id="PTHR15032:SF4">
    <property type="entry name" value="N-ACYL-PHOSPHATIDYLETHANOLAMINE-HYDROLYZING PHOSPHOLIPASE D"/>
    <property type="match status" value="1"/>
</dbReference>
<dbReference type="PANTHER" id="PTHR15032">
    <property type="entry name" value="N-ACYL-PHOSPHATIDYLETHANOLAMINE-HYDROLYZING PHOSPHOLIPASE D"/>
    <property type="match status" value="1"/>
</dbReference>
<evidence type="ECO:0000259" key="2">
    <source>
        <dbReference type="Pfam" id="PF12706"/>
    </source>
</evidence>
<dbReference type="GO" id="GO:0005737">
    <property type="term" value="C:cytoplasm"/>
    <property type="evidence" value="ECO:0007669"/>
    <property type="project" value="TreeGrafter"/>
</dbReference>
<evidence type="ECO:0000256" key="1">
    <source>
        <dbReference type="SAM" id="MobiDB-lite"/>
    </source>
</evidence>
<dbReference type="PIRSF" id="PIRSF038896">
    <property type="entry name" value="NAPE-PLD"/>
    <property type="match status" value="1"/>
</dbReference>
<dbReference type="InterPro" id="IPR001279">
    <property type="entry name" value="Metallo-B-lactamas"/>
</dbReference>
<dbReference type="Proteomes" id="UP000234503">
    <property type="component" value="Unassembled WGS sequence"/>
</dbReference>
<comment type="caution">
    <text evidence="3">The sequence shown here is derived from an EMBL/GenBank/DDBJ whole genome shotgun (WGS) entry which is preliminary data.</text>
</comment>
<evidence type="ECO:0000313" key="3">
    <source>
        <dbReference type="EMBL" id="PLR40450.1"/>
    </source>
</evidence>
<feature type="compositionally biased region" description="Basic and acidic residues" evidence="1">
    <location>
        <begin position="1"/>
        <end position="18"/>
    </location>
</feature>
<organism evidence="3 4">
    <name type="scientific">Chimaeribacter coloradensis</name>
    <dbReference type="NCBI Taxonomy" id="2060068"/>
    <lineage>
        <taxon>Bacteria</taxon>
        <taxon>Pseudomonadati</taxon>
        <taxon>Pseudomonadota</taxon>
        <taxon>Gammaproteobacteria</taxon>
        <taxon>Enterobacterales</taxon>
        <taxon>Yersiniaceae</taxon>
        <taxon>Chimaeribacter</taxon>
    </lineage>
</organism>
<dbReference type="Pfam" id="PF12706">
    <property type="entry name" value="Lactamase_B_2"/>
    <property type="match status" value="1"/>
</dbReference>
<evidence type="ECO:0000313" key="4">
    <source>
        <dbReference type="Proteomes" id="UP000234503"/>
    </source>
</evidence>
<proteinExistence type="predicted"/>
<dbReference type="RefSeq" id="WP_101821842.1">
    <property type="nucleotide sequence ID" value="NZ_PJZH01000001.1"/>
</dbReference>
<reference evidence="3 4" key="1">
    <citation type="submission" date="2017-12" db="EMBL/GenBank/DDBJ databases">
        <title>Characterization of six clinical isolates of Enterochimera gen. nov., a novel genus of the Yersiniaciae family and the three species Enterochimera arupensis sp. nov., Enterochimera coloradensis sp. nov, and Enterochimera californica sp. nov.</title>
        <authorList>
            <person name="Rossi A."/>
            <person name="Fisher M."/>
        </authorList>
    </citation>
    <scope>NUCLEOTIDE SEQUENCE [LARGE SCALE GENOMIC DNA]</scope>
    <source>
        <strain evidence="4">2016-Iso4</strain>
    </source>
</reference>
<dbReference type="OrthoDB" id="9805728at2"/>
<feature type="domain" description="Metallo-beta-lactamase" evidence="2">
    <location>
        <begin position="89"/>
        <end position="287"/>
    </location>
</feature>
<keyword evidence="4" id="KW-1185">Reference proteome</keyword>
<dbReference type="GO" id="GO:0070290">
    <property type="term" value="F:N-acylphosphatidylethanolamine-specific phospholipase D activity"/>
    <property type="evidence" value="ECO:0007669"/>
    <property type="project" value="InterPro"/>
</dbReference>
<dbReference type="InterPro" id="IPR024884">
    <property type="entry name" value="NAPE-PLD"/>
</dbReference>
<feature type="compositionally biased region" description="Basic and acidic residues" evidence="1">
    <location>
        <begin position="30"/>
        <end position="43"/>
    </location>
</feature>
<feature type="region of interest" description="Disordered" evidence="1">
    <location>
        <begin position="1"/>
        <end position="50"/>
    </location>
</feature>
<dbReference type="EMBL" id="PJZH01000001">
    <property type="protein sequence ID" value="PLR40450.1"/>
    <property type="molecule type" value="Genomic_DNA"/>
</dbReference>
<dbReference type="Gene3D" id="3.60.15.10">
    <property type="entry name" value="Ribonuclease Z/Hydroxyacylglutathione hydrolase-like"/>
    <property type="match status" value="1"/>
</dbReference>
<sequence length="340" mass="39062">MAHKNRYYDASKAHHTPEGFRNPQQTQTRGEGDFRRWQEERKQQGLPKPPEQGYARFIADWWQQPDFSGSEDAAWWLGHACILFRVQGRYILTDPALSKRASPLAFYGPRRKTPVAADVDQLPPVDVVLLSHNHYDHLDKQTVKKLLKRFPGVTFLVPLGMKTWLTRRGARQVEELDWWDVQHHAGLAFHCVPAQHWSMRTLWDRNRSLWCGWVVTHPSLRLYFSGDSGYTPLLHQIGERLGPFDLAALPIGAYAPRWFMGPQHMDPQQSAQLFKQLNCRRAIPIHWGVFELADESLDEPPRILQQAISAENISDQAFCALKIGGRINLSLPVTSPSPQQ</sequence>
<keyword evidence="3" id="KW-0378">Hydrolase</keyword>
<dbReference type="SUPFAM" id="SSF56281">
    <property type="entry name" value="Metallo-hydrolase/oxidoreductase"/>
    <property type="match status" value="1"/>
</dbReference>
<dbReference type="InterPro" id="IPR036866">
    <property type="entry name" value="RibonucZ/Hydroxyglut_hydro"/>
</dbReference>
<dbReference type="AlphaFoldDB" id="A0A2N5ED42"/>
<name>A0A2N5ED42_9GAMM</name>
<dbReference type="GO" id="GO:0008270">
    <property type="term" value="F:zinc ion binding"/>
    <property type="evidence" value="ECO:0007669"/>
    <property type="project" value="InterPro"/>
</dbReference>
<accession>A0A2N5ED42</accession>
<gene>
    <name evidence="3" type="ORF">CYR32_01525</name>
</gene>
<protein>
    <submittedName>
        <fullName evidence="3">MBL fold metallo-hydrolase</fullName>
    </submittedName>
</protein>